<proteinExistence type="predicted"/>
<dbReference type="CDD" id="cd04186">
    <property type="entry name" value="GT_2_like_c"/>
    <property type="match status" value="1"/>
</dbReference>
<feature type="coiled-coil region" evidence="1">
    <location>
        <begin position="410"/>
        <end position="486"/>
    </location>
</feature>
<keyword evidence="4" id="KW-1185">Reference proteome</keyword>
<dbReference type="PANTHER" id="PTHR43179:SF7">
    <property type="entry name" value="RHAMNOSYLTRANSFERASE WBBL"/>
    <property type="match status" value="1"/>
</dbReference>
<dbReference type="Pfam" id="PF00535">
    <property type="entry name" value="Glycos_transf_2"/>
    <property type="match status" value="1"/>
</dbReference>
<feature type="domain" description="Glycosyltransferase 2-like" evidence="2">
    <location>
        <begin position="599"/>
        <end position="741"/>
    </location>
</feature>
<keyword evidence="1" id="KW-0175">Coiled coil</keyword>
<dbReference type="CDD" id="cd03801">
    <property type="entry name" value="GT4_PimA-like"/>
    <property type="match status" value="1"/>
</dbReference>
<dbReference type="InterPro" id="IPR001173">
    <property type="entry name" value="Glyco_trans_2-like"/>
</dbReference>
<dbReference type="Pfam" id="PF13692">
    <property type="entry name" value="Glyco_trans_1_4"/>
    <property type="match status" value="1"/>
</dbReference>
<evidence type="ECO:0000313" key="4">
    <source>
        <dbReference type="Proteomes" id="UP001253595"/>
    </source>
</evidence>
<comment type="caution">
    <text evidence="3">The sequence shown here is derived from an EMBL/GenBank/DDBJ whole genome shotgun (WGS) entry which is preliminary data.</text>
</comment>
<dbReference type="Gene3D" id="3.90.550.10">
    <property type="entry name" value="Spore Coat Polysaccharide Biosynthesis Protein SpsA, Chain A"/>
    <property type="match status" value="1"/>
</dbReference>
<name>A0ABU1UU32_9GAMM</name>
<dbReference type="SUPFAM" id="SSF53448">
    <property type="entry name" value="Nucleotide-diphospho-sugar transferases"/>
    <property type="match status" value="1"/>
</dbReference>
<dbReference type="Gene3D" id="3.40.50.2000">
    <property type="entry name" value="Glycogen Phosphorylase B"/>
    <property type="match status" value="1"/>
</dbReference>
<dbReference type="RefSeq" id="WP_310068640.1">
    <property type="nucleotide sequence ID" value="NZ_JAVDVX010000001.1"/>
</dbReference>
<protein>
    <submittedName>
        <fullName evidence="3">GT2 family glycosyltransferase</fullName>
    </submittedName>
</protein>
<dbReference type="SUPFAM" id="SSF52540">
    <property type="entry name" value="P-loop containing nucleoside triphosphate hydrolases"/>
    <property type="match status" value="1"/>
</dbReference>
<evidence type="ECO:0000313" key="3">
    <source>
        <dbReference type="EMBL" id="MDR7088691.1"/>
    </source>
</evidence>
<dbReference type="PANTHER" id="PTHR43179">
    <property type="entry name" value="RHAMNOSYLTRANSFERASE WBBL"/>
    <property type="match status" value="1"/>
</dbReference>
<reference evidence="3 4" key="1">
    <citation type="submission" date="2023-07" db="EMBL/GenBank/DDBJ databases">
        <title>Sorghum-associated microbial communities from plants grown in Nebraska, USA.</title>
        <authorList>
            <person name="Schachtman D."/>
        </authorList>
    </citation>
    <scope>NUCLEOTIDE SEQUENCE [LARGE SCALE GENOMIC DNA]</scope>
    <source>
        <strain evidence="3 4">BE190</strain>
    </source>
</reference>
<dbReference type="EMBL" id="JAVDVX010000001">
    <property type="protein sequence ID" value="MDR7088691.1"/>
    <property type="molecule type" value="Genomic_DNA"/>
</dbReference>
<dbReference type="Proteomes" id="UP001253595">
    <property type="component" value="Unassembled WGS sequence"/>
</dbReference>
<evidence type="ECO:0000256" key="1">
    <source>
        <dbReference type="SAM" id="Coils"/>
    </source>
</evidence>
<evidence type="ECO:0000259" key="2">
    <source>
        <dbReference type="Pfam" id="PF00535"/>
    </source>
</evidence>
<accession>A0ABU1UU32</accession>
<dbReference type="SUPFAM" id="SSF53756">
    <property type="entry name" value="UDP-Glycosyltransferase/glycogen phosphorylase"/>
    <property type="match status" value="1"/>
</dbReference>
<organism evidence="3 4">
    <name type="scientific">Cellvibrio fibrivorans</name>
    <dbReference type="NCBI Taxonomy" id="126350"/>
    <lineage>
        <taxon>Bacteria</taxon>
        <taxon>Pseudomonadati</taxon>
        <taxon>Pseudomonadota</taxon>
        <taxon>Gammaproteobacteria</taxon>
        <taxon>Cellvibrionales</taxon>
        <taxon>Cellvibrionaceae</taxon>
        <taxon>Cellvibrio</taxon>
    </lineage>
</organism>
<sequence>MNKTRKLIVVVGMHRSGTSAVMNALACMGVSLGDDLLPAGKDNPKGFFEDKSINDLNIEMLDVIGQDWFSLSLVTDAQVEQLVNAGYLEKAADLLRAKMVGHELFGFKDPRVSKLLKFWVKVFALLECETQYVLCLRHPLSVANSILKRNKTPIRKGYLLWLSYNMAILTQHLSTSLVALDYDQLMESPEAQLEYLAQQLNLNIQPDLAARFVEEFLDDNLRHTTFSALDLKHDWQCPPAVISAYDISHGLLLVDNQPAIARFNELYFAQKQQLDEEFLLLDQIEKAAIDYVYANENVSGLKQLIEERTQWARSLEQQVNERTEWAKSLEEQVEVRTLWAKSLEEQVDERTRWAINLEQQIEERTRWAKSLELQAEERTRWAKDLEQQVEERTQWAKSLDQQLAVMRSSESRLREDIISAQENISQLNDKNSQLHQRLQDTNEQLLITQQKLDLQIQHLDSQISVNKNLEYQLKDLQSDYKRVINSRSWKITRPLRVVGRLLRGETGSVITSLKPRLQRFARNTYHRLPLNSHIKNALAGCIYRIAGSMFEGVVHYEMWRRSGKPNLPAVAIQGVIAPDDIQSVLNSLVLPVSSAPLVSVVIPSYGNLPVTLTCLASIARHKPKATIEVIVMEDHSPDHEIHCLQQVQGLRYEVNPHNLGFIRSCNRSVSLAKGEYIYLLNNDTEVTEGWLDKLLEVFASHSDCGMVGSKLVYPDGRLQEAGGILWRDGSAWNYGRIQDPSQPQFNYLKEVDYSSGASLLIKKKLFVELGLFDERYVPAYCEDSDLAFKVRAAGLKLYYQPASVIVHYEGVSNGTDVHGGGIKSYQLENQKKFFEKWQSVLSQHPENAQRVFAARDKSLAKPCIVIVDHYVPRPDRDAGSRTMVAFIQTLLNMNCNVKFWPDNLWFDPEYTPQLQQLGVEVIYGSDYVGKFEDWISSAEGQVTQVLLSRPHIAINYLDSLKKFPEIHVAYYGHDLHFARMQNEAQVTGNNRLLKEADDCLQMESKIWHAVDMVLYPSDEETGFIHAQYPTVTAQTISPYIYPQASNYLQRDPININRIIFVAGFGHPPNTDAAKWFVKEILPEIKSRIEDVEVYLIGSNPSDEVKALASDKVIVTGYVTDEQLLAHYLSARVAVVPLRYGAGIKNKVIEAMAYGTPLVTTDIGAQGLEGLAEVTPVASGATEFAAHVCEILNDDIQWRSSSNNGALFVEKHFSEAAMSSMLRQSLKISFSGEGKL</sequence>
<dbReference type="InterPro" id="IPR029044">
    <property type="entry name" value="Nucleotide-diphossugar_trans"/>
</dbReference>
<gene>
    <name evidence="3" type="ORF">J2X05_000694</name>
</gene>
<dbReference type="Gene3D" id="3.40.50.300">
    <property type="entry name" value="P-loop containing nucleotide triphosphate hydrolases"/>
    <property type="match status" value="1"/>
</dbReference>
<dbReference type="InterPro" id="IPR027417">
    <property type="entry name" value="P-loop_NTPase"/>
</dbReference>